<evidence type="ECO:0000256" key="1">
    <source>
        <dbReference type="ARBA" id="ARBA00000086"/>
    </source>
</evidence>
<dbReference type="PANTHER" id="PTHR43003">
    <property type="entry name" value="DNA-3-METHYLADENINE GLYCOSYLASE"/>
    <property type="match status" value="1"/>
</dbReference>
<dbReference type="PROSITE" id="PS01124">
    <property type="entry name" value="HTH_ARAC_FAMILY_2"/>
    <property type="match status" value="1"/>
</dbReference>
<dbReference type="Gene3D" id="3.40.10.10">
    <property type="entry name" value="DNA Methylphosphotriester Repair Domain"/>
    <property type="match status" value="1"/>
</dbReference>
<accession>A0A561XPT6</accession>
<gene>
    <name evidence="11" type="ORF">ATF69_2066</name>
</gene>
<dbReference type="GO" id="GO:0006307">
    <property type="term" value="P:DNA alkylation repair"/>
    <property type="evidence" value="ECO:0007669"/>
    <property type="project" value="TreeGrafter"/>
</dbReference>
<dbReference type="GO" id="GO:0006285">
    <property type="term" value="P:base-excision repair, AP site formation"/>
    <property type="evidence" value="ECO:0007669"/>
    <property type="project" value="TreeGrafter"/>
</dbReference>
<dbReference type="SUPFAM" id="SSF55945">
    <property type="entry name" value="TATA-box binding protein-like"/>
    <property type="match status" value="1"/>
</dbReference>
<dbReference type="InterPro" id="IPR009057">
    <property type="entry name" value="Homeodomain-like_sf"/>
</dbReference>
<dbReference type="SMART" id="SM00342">
    <property type="entry name" value="HTH_ARAC"/>
    <property type="match status" value="1"/>
</dbReference>
<dbReference type="InterPro" id="IPR011257">
    <property type="entry name" value="DNA_glycosylase"/>
</dbReference>
<dbReference type="Pfam" id="PF06029">
    <property type="entry name" value="AlkA_N"/>
    <property type="match status" value="1"/>
</dbReference>
<dbReference type="GO" id="GO:0008168">
    <property type="term" value="F:methyltransferase activity"/>
    <property type="evidence" value="ECO:0007669"/>
    <property type="project" value="UniProtKB-KW"/>
</dbReference>
<dbReference type="InterPro" id="IPR037046">
    <property type="entry name" value="AlkA_N_sf"/>
</dbReference>
<keyword evidence="8" id="KW-0804">Transcription</keyword>
<dbReference type="EC" id="3.2.2.21" evidence="3"/>
<evidence type="ECO:0000256" key="5">
    <source>
        <dbReference type="ARBA" id="ARBA00022763"/>
    </source>
</evidence>
<proteinExistence type="predicted"/>
<protein>
    <recommendedName>
        <fullName evidence="3">DNA-3-methyladenine glycosylase II</fullName>
        <ecNumber evidence="3">3.2.2.21</ecNumber>
    </recommendedName>
</protein>
<evidence type="ECO:0000259" key="10">
    <source>
        <dbReference type="PROSITE" id="PS01124"/>
    </source>
</evidence>
<dbReference type="GO" id="GO:0032131">
    <property type="term" value="F:alkylated DNA binding"/>
    <property type="evidence" value="ECO:0007669"/>
    <property type="project" value="TreeGrafter"/>
</dbReference>
<evidence type="ECO:0000256" key="3">
    <source>
        <dbReference type="ARBA" id="ARBA00012000"/>
    </source>
</evidence>
<dbReference type="InterPro" id="IPR023170">
    <property type="entry name" value="HhH_base_excis_C"/>
</dbReference>
<dbReference type="SUPFAM" id="SSF57884">
    <property type="entry name" value="Ada DNA repair protein, N-terminal domain (N-Ada 10)"/>
    <property type="match status" value="1"/>
</dbReference>
<sequence>MIWPMTPTAPPSYTATDVASDEGRYLALQARDARFDGHFFTGVTSTGIYCRPVCAVRTPRRENCRFFALAAQAESAGFRPCLRCRPELAPQAMVWSVQDASGILVQQAVRLLDAPDLWPTPAAPGEGSATVARLAERLGVSDRHLRRIFEAALGVSPLQYLQTRRLLTAKQLLTDTAMPVTQVALASGFASVRRFNAAFVGHYGLNPTQLRRNGGGSAASGAGRTSAVRLAWRPPLDVAALLAFFEKRQFHGVECVVHGADGPGLRRTVRMARTCTGLPQETTGWLSTRFDLARHQVLLQTSDSLYPVLPLVIRRVRAMLDLDADPAAINAVLHPHFPEGDGLRVPGAFDGFELAVRAVLGQQITVAAARTLGQRLVERLGEPIATPWPGLHRLFPTAATLACADGDTLGQLGIVRQRQAAIVALARAVDSGTLPLHAGADVPSTTAALCALPGIGDWTAQYIAMRVLRWPDAFPAGDVALHKALGVQQHKNPARAAQEASQAWRPWRSYAVLRAWAAGGSSARAAQPTDAQTLSKQ</sequence>
<dbReference type="GO" id="GO:0005737">
    <property type="term" value="C:cytoplasm"/>
    <property type="evidence" value="ECO:0007669"/>
    <property type="project" value="TreeGrafter"/>
</dbReference>
<organism evidence="11 12">
    <name type="scientific">Acidovorax delafieldii</name>
    <name type="common">Pseudomonas delafieldii</name>
    <dbReference type="NCBI Taxonomy" id="47920"/>
    <lineage>
        <taxon>Bacteria</taxon>
        <taxon>Pseudomonadati</taxon>
        <taxon>Pseudomonadota</taxon>
        <taxon>Betaproteobacteria</taxon>
        <taxon>Burkholderiales</taxon>
        <taxon>Comamonadaceae</taxon>
        <taxon>Acidovorax</taxon>
    </lineage>
</organism>
<name>A0A561XPT6_ACIDE</name>
<dbReference type="GO" id="GO:0043565">
    <property type="term" value="F:sequence-specific DNA binding"/>
    <property type="evidence" value="ECO:0007669"/>
    <property type="project" value="InterPro"/>
</dbReference>
<evidence type="ECO:0000256" key="6">
    <source>
        <dbReference type="ARBA" id="ARBA00023015"/>
    </source>
</evidence>
<evidence type="ECO:0000256" key="4">
    <source>
        <dbReference type="ARBA" id="ARBA00022603"/>
    </source>
</evidence>
<comment type="cofactor">
    <cofactor evidence="2">
        <name>Zn(2+)</name>
        <dbReference type="ChEBI" id="CHEBI:29105"/>
    </cofactor>
</comment>
<dbReference type="InterPro" id="IPR010316">
    <property type="entry name" value="AlkA_N"/>
</dbReference>
<dbReference type="GO" id="GO:0003700">
    <property type="term" value="F:DNA-binding transcription factor activity"/>
    <property type="evidence" value="ECO:0007669"/>
    <property type="project" value="InterPro"/>
</dbReference>
<keyword evidence="9" id="KW-0234">DNA repair</keyword>
<keyword evidence="5" id="KW-0227">DNA damage</keyword>
<evidence type="ECO:0000313" key="12">
    <source>
        <dbReference type="Proteomes" id="UP000321485"/>
    </source>
</evidence>
<evidence type="ECO:0000256" key="9">
    <source>
        <dbReference type="ARBA" id="ARBA00023204"/>
    </source>
</evidence>
<dbReference type="Pfam" id="PF02805">
    <property type="entry name" value="Ada_Zn_binding"/>
    <property type="match status" value="1"/>
</dbReference>
<comment type="catalytic activity">
    <reaction evidence="1">
        <text>Hydrolysis of alkylated DNA, releasing 3-methyladenine, 3-methylguanine, 7-methylguanine and 7-methyladenine.</text>
        <dbReference type="EC" id="3.2.2.21"/>
    </reaction>
</comment>
<dbReference type="SMART" id="SM01009">
    <property type="entry name" value="AlkA_N"/>
    <property type="match status" value="1"/>
</dbReference>
<dbReference type="Gene3D" id="3.30.310.20">
    <property type="entry name" value="DNA-3-methyladenine glycosylase AlkA, N-terminal domain"/>
    <property type="match status" value="1"/>
</dbReference>
<dbReference type="GO" id="GO:0032259">
    <property type="term" value="P:methylation"/>
    <property type="evidence" value="ECO:0007669"/>
    <property type="project" value="UniProtKB-KW"/>
</dbReference>
<keyword evidence="4" id="KW-0489">Methyltransferase</keyword>
<dbReference type="Gene3D" id="1.10.1670.10">
    <property type="entry name" value="Helix-hairpin-Helix base-excision DNA repair enzymes (C-terminal)"/>
    <property type="match status" value="1"/>
</dbReference>
<dbReference type="Proteomes" id="UP000321485">
    <property type="component" value="Unassembled WGS sequence"/>
</dbReference>
<dbReference type="SUPFAM" id="SSF46689">
    <property type="entry name" value="Homeodomain-like"/>
    <property type="match status" value="2"/>
</dbReference>
<evidence type="ECO:0000256" key="2">
    <source>
        <dbReference type="ARBA" id="ARBA00001947"/>
    </source>
</evidence>
<feature type="domain" description="HTH araC/xylS-type" evidence="10">
    <location>
        <begin position="130"/>
        <end position="213"/>
    </location>
</feature>
<dbReference type="GO" id="GO:0008270">
    <property type="term" value="F:zinc ion binding"/>
    <property type="evidence" value="ECO:0007669"/>
    <property type="project" value="InterPro"/>
</dbReference>
<reference evidence="11 12" key="1">
    <citation type="journal article" date="2015" name="Stand. Genomic Sci.">
        <title>Genomic Encyclopedia of Bacterial and Archaeal Type Strains, Phase III: the genomes of soil and plant-associated and newly described type strains.</title>
        <authorList>
            <person name="Whitman W.B."/>
            <person name="Woyke T."/>
            <person name="Klenk H.P."/>
            <person name="Zhou Y."/>
            <person name="Lilburn T.G."/>
            <person name="Beck B.J."/>
            <person name="De Vos P."/>
            <person name="Vandamme P."/>
            <person name="Eisen J.A."/>
            <person name="Garrity G."/>
            <person name="Hugenholtz P."/>
            <person name="Kyrpides N.C."/>
        </authorList>
    </citation>
    <scope>NUCLEOTIDE SEQUENCE [LARGE SCALE GENOMIC DNA]</scope>
    <source>
        <strain evidence="11 12">DSM 64</strain>
    </source>
</reference>
<comment type="caution">
    <text evidence="11">The sequence shown here is derived from an EMBL/GenBank/DDBJ whole genome shotgun (WGS) entry which is preliminary data.</text>
</comment>
<keyword evidence="7" id="KW-0010">Activator</keyword>
<dbReference type="SUPFAM" id="SSF48150">
    <property type="entry name" value="DNA-glycosylase"/>
    <property type="match status" value="1"/>
</dbReference>
<evidence type="ECO:0000256" key="7">
    <source>
        <dbReference type="ARBA" id="ARBA00023159"/>
    </source>
</evidence>
<dbReference type="GO" id="GO:0043916">
    <property type="term" value="F:DNA-7-methylguanine glycosylase activity"/>
    <property type="evidence" value="ECO:0007669"/>
    <property type="project" value="TreeGrafter"/>
</dbReference>
<dbReference type="InterPro" id="IPR003265">
    <property type="entry name" value="HhH-GPD_domain"/>
</dbReference>
<dbReference type="Gene3D" id="1.10.10.60">
    <property type="entry name" value="Homeodomain-like"/>
    <property type="match status" value="2"/>
</dbReference>
<dbReference type="Pfam" id="PF12833">
    <property type="entry name" value="HTH_18"/>
    <property type="match status" value="1"/>
</dbReference>
<keyword evidence="4" id="KW-0808">Transferase</keyword>
<dbReference type="SMART" id="SM00478">
    <property type="entry name" value="ENDO3c"/>
    <property type="match status" value="1"/>
</dbReference>
<dbReference type="EMBL" id="VJWE01000012">
    <property type="protein sequence ID" value="TWG38126.1"/>
    <property type="molecule type" value="Genomic_DNA"/>
</dbReference>
<dbReference type="InterPro" id="IPR004026">
    <property type="entry name" value="Ada_DNA_repair_Zn-bd"/>
</dbReference>
<dbReference type="Pfam" id="PF00730">
    <property type="entry name" value="HhH-GPD"/>
    <property type="match status" value="1"/>
</dbReference>
<dbReference type="Gene3D" id="1.10.340.30">
    <property type="entry name" value="Hypothetical protein, domain 2"/>
    <property type="match status" value="1"/>
</dbReference>
<dbReference type="AlphaFoldDB" id="A0A561XPT6"/>
<dbReference type="GO" id="GO:0008725">
    <property type="term" value="F:DNA-3-methyladenine glycosylase activity"/>
    <property type="evidence" value="ECO:0007669"/>
    <property type="project" value="TreeGrafter"/>
</dbReference>
<dbReference type="GO" id="GO:0032993">
    <property type="term" value="C:protein-DNA complex"/>
    <property type="evidence" value="ECO:0007669"/>
    <property type="project" value="TreeGrafter"/>
</dbReference>
<evidence type="ECO:0000313" key="11">
    <source>
        <dbReference type="EMBL" id="TWG38126.1"/>
    </source>
</evidence>
<dbReference type="CDD" id="cd00056">
    <property type="entry name" value="ENDO3c"/>
    <property type="match status" value="1"/>
</dbReference>
<dbReference type="InterPro" id="IPR018060">
    <property type="entry name" value="HTH_AraC"/>
</dbReference>
<dbReference type="InterPro" id="IPR051912">
    <property type="entry name" value="Alkylbase_DNA_Glycosylase/TA"/>
</dbReference>
<keyword evidence="6" id="KW-0805">Transcription regulation</keyword>
<dbReference type="PANTHER" id="PTHR43003:SF13">
    <property type="entry name" value="DNA-3-METHYLADENINE GLYCOSYLASE 2"/>
    <property type="match status" value="1"/>
</dbReference>
<dbReference type="InterPro" id="IPR035451">
    <property type="entry name" value="Ada-like_dom_sf"/>
</dbReference>
<evidence type="ECO:0000256" key="8">
    <source>
        <dbReference type="ARBA" id="ARBA00023163"/>
    </source>
</evidence>